<feature type="compositionally biased region" description="Basic residues" evidence="1">
    <location>
        <begin position="851"/>
        <end position="862"/>
    </location>
</feature>
<dbReference type="Pfam" id="PF13254">
    <property type="entry name" value="DUF4045"/>
    <property type="match status" value="1"/>
</dbReference>
<dbReference type="SMART" id="SM00262">
    <property type="entry name" value="GEL"/>
    <property type="match status" value="3"/>
</dbReference>
<gene>
    <name evidence="5" type="ORF">UVI_02005320</name>
</gene>
<feature type="compositionally biased region" description="Basic and acidic residues" evidence="1">
    <location>
        <begin position="1020"/>
        <end position="1040"/>
    </location>
</feature>
<reference evidence="6" key="1">
    <citation type="journal article" date="2016" name="Genome Announc.">
        <title>Genome sequence of Ustilaginoidea virens IPU010, a rice pathogenic fungus causing false smut.</title>
        <authorList>
            <person name="Kumagai T."/>
            <person name="Ishii T."/>
            <person name="Terai G."/>
            <person name="Umemura M."/>
            <person name="Machida M."/>
            <person name="Asai K."/>
        </authorList>
    </citation>
    <scope>NUCLEOTIDE SEQUENCE [LARGE SCALE GENOMIC DNA]</scope>
    <source>
        <strain evidence="6">IPU010</strain>
    </source>
</reference>
<feature type="compositionally biased region" description="Basic and acidic residues" evidence="1">
    <location>
        <begin position="749"/>
        <end position="767"/>
    </location>
</feature>
<feature type="domain" description="DUF7904" evidence="4">
    <location>
        <begin position="1172"/>
        <end position="1271"/>
    </location>
</feature>
<feature type="compositionally biased region" description="Basic and acidic residues" evidence="1">
    <location>
        <begin position="272"/>
        <end position="282"/>
    </location>
</feature>
<name>A0A1B5KXR0_USTVR</name>
<feature type="region of interest" description="Disordered" evidence="1">
    <location>
        <begin position="939"/>
        <end position="1126"/>
    </location>
</feature>
<dbReference type="PRINTS" id="PR00597">
    <property type="entry name" value="GELSOLIN"/>
</dbReference>
<dbReference type="PANTHER" id="PTHR11977">
    <property type="entry name" value="VILLIN"/>
    <property type="match status" value="1"/>
</dbReference>
<dbReference type="GO" id="GO:0005546">
    <property type="term" value="F:phosphatidylinositol-4,5-bisphosphate binding"/>
    <property type="evidence" value="ECO:0007669"/>
    <property type="project" value="TreeGrafter"/>
</dbReference>
<evidence type="ECO:0000313" key="5">
    <source>
        <dbReference type="EMBL" id="GAO14803.1"/>
    </source>
</evidence>
<evidence type="ECO:0008006" key="7">
    <source>
        <dbReference type="Google" id="ProtNLM"/>
    </source>
</evidence>
<accession>A0A1B5KXR0</accession>
<evidence type="ECO:0000256" key="1">
    <source>
        <dbReference type="SAM" id="MobiDB-lite"/>
    </source>
</evidence>
<feature type="compositionally biased region" description="Polar residues" evidence="1">
    <location>
        <begin position="1113"/>
        <end position="1126"/>
    </location>
</feature>
<feature type="compositionally biased region" description="Polar residues" evidence="1">
    <location>
        <begin position="729"/>
        <end position="747"/>
    </location>
</feature>
<dbReference type="Gene3D" id="3.40.20.10">
    <property type="entry name" value="Severin"/>
    <property type="match status" value="3"/>
</dbReference>
<feature type="region of interest" description="Disordered" evidence="1">
    <location>
        <begin position="653"/>
        <end position="796"/>
    </location>
</feature>
<feature type="compositionally biased region" description="Polar residues" evidence="1">
    <location>
        <begin position="157"/>
        <end position="177"/>
    </location>
</feature>
<feature type="compositionally biased region" description="Polar residues" evidence="1">
    <location>
        <begin position="51"/>
        <end position="105"/>
    </location>
</feature>
<dbReference type="EMBL" id="BBTG02000002">
    <property type="protein sequence ID" value="GAO14803.1"/>
    <property type="molecule type" value="Genomic_DNA"/>
</dbReference>
<evidence type="ECO:0000259" key="4">
    <source>
        <dbReference type="Pfam" id="PF25480"/>
    </source>
</evidence>
<feature type="compositionally biased region" description="Low complexity" evidence="1">
    <location>
        <begin position="355"/>
        <end position="370"/>
    </location>
</feature>
<feature type="domain" description="Gelsolin-like" evidence="2">
    <location>
        <begin position="1403"/>
        <end position="1444"/>
    </location>
</feature>
<dbReference type="Pfam" id="PF00626">
    <property type="entry name" value="Gelsolin"/>
    <property type="match status" value="1"/>
</dbReference>
<feature type="compositionally biased region" description="Pro residues" evidence="1">
    <location>
        <begin position="560"/>
        <end position="572"/>
    </location>
</feature>
<dbReference type="InterPro" id="IPR029006">
    <property type="entry name" value="ADF-H/Gelsolin-like_dom_sf"/>
</dbReference>
<dbReference type="PANTHER" id="PTHR11977:SF133">
    <property type="entry name" value="DUF4045 DOMAIN-CONTAINING PROTEIN"/>
    <property type="match status" value="1"/>
</dbReference>
<protein>
    <recommendedName>
        <fullName evidence="7">Gelsolin</fullName>
    </recommendedName>
</protein>
<feature type="compositionally biased region" description="Polar residues" evidence="1">
    <location>
        <begin position="966"/>
        <end position="976"/>
    </location>
</feature>
<feature type="region of interest" description="Disordered" evidence="1">
    <location>
        <begin position="1"/>
        <end position="601"/>
    </location>
</feature>
<feature type="compositionally biased region" description="Basic and acidic residues" evidence="1">
    <location>
        <begin position="25"/>
        <end position="49"/>
    </location>
</feature>
<feature type="compositionally biased region" description="Polar residues" evidence="1">
    <location>
        <begin position="125"/>
        <end position="143"/>
    </location>
</feature>
<dbReference type="SUPFAM" id="SSF55753">
    <property type="entry name" value="Actin depolymerizing proteins"/>
    <property type="match status" value="3"/>
</dbReference>
<dbReference type="GO" id="GO:0005737">
    <property type="term" value="C:cytoplasm"/>
    <property type="evidence" value="ECO:0007669"/>
    <property type="project" value="TreeGrafter"/>
</dbReference>
<dbReference type="GO" id="GO:0008154">
    <property type="term" value="P:actin polymerization or depolymerization"/>
    <property type="evidence" value="ECO:0007669"/>
    <property type="project" value="TreeGrafter"/>
</dbReference>
<feature type="compositionally biased region" description="Basic and acidic residues" evidence="1">
    <location>
        <begin position="575"/>
        <end position="598"/>
    </location>
</feature>
<feature type="compositionally biased region" description="Basic and acidic residues" evidence="1">
    <location>
        <begin position="534"/>
        <end position="546"/>
    </location>
</feature>
<dbReference type="InterPro" id="IPR007122">
    <property type="entry name" value="Villin/Gelsolin"/>
</dbReference>
<dbReference type="InterPro" id="IPR007123">
    <property type="entry name" value="Gelsolin-like_dom"/>
</dbReference>
<feature type="compositionally biased region" description="Polar residues" evidence="1">
    <location>
        <begin position="383"/>
        <end position="393"/>
    </location>
</feature>
<dbReference type="InterPro" id="IPR057226">
    <property type="entry name" value="DUF7904"/>
</dbReference>
<dbReference type="Proteomes" id="UP000054053">
    <property type="component" value="Unassembled WGS sequence"/>
</dbReference>
<feature type="region of interest" description="Disordered" evidence="1">
    <location>
        <begin position="808"/>
        <end position="915"/>
    </location>
</feature>
<comment type="caution">
    <text evidence="5">The sequence shown here is derived from an EMBL/GenBank/DDBJ whole genome shotgun (WGS) entry which is preliminary data.</text>
</comment>
<evidence type="ECO:0000259" key="2">
    <source>
        <dbReference type="Pfam" id="PF00626"/>
    </source>
</evidence>
<dbReference type="Pfam" id="PF25480">
    <property type="entry name" value="DUF7904"/>
    <property type="match status" value="1"/>
</dbReference>
<dbReference type="InterPro" id="IPR025118">
    <property type="entry name" value="DUF4045"/>
</dbReference>
<dbReference type="GO" id="GO:0015629">
    <property type="term" value="C:actin cytoskeleton"/>
    <property type="evidence" value="ECO:0007669"/>
    <property type="project" value="TreeGrafter"/>
</dbReference>
<proteinExistence type="predicted"/>
<sequence>MSDEVSQFLEQVERLRGQQIEDDEARAREREEFLAAKRERQARREERARSISPQKSSPANTPSPRSNRQSVHVSDSTRLGSPIRTSEASHISASTSVEQQTSPMLTGSLPAGEKETSVEAEANHRQSPTSPAKTPTLSWQQRRPPSRGAARPLSMVAAQNATQRSLAETQGPASVTEESVGKDQIARALGSKDPSWFRQTPDRGQGSAAYRRHQVEDEDRLDMTSVGAQLPGLSIIDATSENSSERNHGLEAPPNSKLASPATLSSPPRFDGASDRPEEPRELPALSERGSPTRSPSPTKGLGGFVQSAMMKRSDSVKRWSVASPPGLTRAGSVAATRGNYDRSSAHKGARQPDTAGGSSATPTSSRPTSQHGEKQPEIGEVSKSSTQGSKASTIRETEREEGEGGGKVEDEEASVPTSPSKTMDPRRWSPTKSSWLESALKRPESPKQSPTAPSQPMWRDKAAMESNRPTSVSHKHQVSIGGLMRESALGNVAKSNPTGLGGIYSPPANANRPAFGHGSKPSASHKPAGSDLAKIESEGKSEANLEKPAVQETKRTPTMSPPPIKPKPQTPPLKDFRSSLRQRPKEKEAPKSDEPEFKNVFGNLRRTKTLNYVASDELKSNILRGKAALNITDGPRKSEKKDEFKDAILKKKADFKTAQAEGRGVSRTPTPAAERPVPEGLARRAELGKPMTAAAKGSPVSEAHAATPAAKADSPLPIPGPKRIPSGSAVSARSPNAVQVPAQSPSGDKLRRASTEPPSERVKSEPSKPANLPSEASRPLKLQAQVQAGPGGGKLANRFNPALAGLLAKGPPAMSVNGGRGTDDSGESARPRAGESAEPSVPGPQLTHMTKNRARGPRRKAPTGSMAGPSAFPSQVASKQPSFTQTESRVQEKMPEPEAEGESSALSDKTAVEAATTTITTTTATTLEQKQASLPIQQQVAAKATLRGRPLPSPVPGKESFESAKANTSAAPQISTRREQASEAAKMALSCSVKVSPEAENDTAPESSPKRLNVRRMSRFLDETSSKEAEQELARRLEQQRTGSRSPTKLVEPPSPAKSDRDCLPSMREPSPLFGVPSSPVSKSPFDKPATSGGLSRRSRPISGLSTGGLKSPSTIPSPARSPTKQAQEVFVILTDFFGPRRTRQALKVDAAQILMNRPETGGKVTSLGFQLFRVLGDGKKLPVAPQHERVLFDQEMYVCSHHSTDAAGKKSFEIYFWVGDEVAKPAAEDAQLFVQREARSVGGKLVRLVQGKETAEFVQALGGVIIVRKGSSNRFDSLATSMLCGRRYLGQVAFDEVDYGPGSLCSGFTYLITKGGSCYMWNGKGSDVAEVSCARLVGMDLTLTGELVEYEDGSEPPSFWDLFEDEGSRPHSADHWRLKPSYDKYCSRLFCSDADTRQQIFEISPFNQDDLSSEGIYILDAFFEIYVIVGSRAGSQYASFCNALDFAHEYGILASGMEDRPFVPVSTVVLEGIPRDLKRVFRKWDDGKSPTVTVKPTGTGLKRGKSLRVVTLTQALQALRE</sequence>
<feature type="compositionally biased region" description="Basic and acidic residues" evidence="1">
    <location>
        <begin position="394"/>
        <end position="409"/>
    </location>
</feature>
<organism evidence="5 6">
    <name type="scientific">Ustilaginoidea virens</name>
    <name type="common">Rice false smut fungus</name>
    <name type="synonym">Villosiclava virens</name>
    <dbReference type="NCBI Taxonomy" id="1159556"/>
    <lineage>
        <taxon>Eukaryota</taxon>
        <taxon>Fungi</taxon>
        <taxon>Dikarya</taxon>
        <taxon>Ascomycota</taxon>
        <taxon>Pezizomycotina</taxon>
        <taxon>Sordariomycetes</taxon>
        <taxon>Hypocreomycetidae</taxon>
        <taxon>Hypocreales</taxon>
        <taxon>Clavicipitaceae</taxon>
        <taxon>Ustilaginoidea</taxon>
    </lineage>
</organism>
<feature type="compositionally biased region" description="Basic and acidic residues" evidence="1">
    <location>
        <begin position="822"/>
        <end position="836"/>
    </location>
</feature>
<feature type="domain" description="DUF4045" evidence="3">
    <location>
        <begin position="2"/>
        <end position="656"/>
    </location>
</feature>
<dbReference type="GO" id="GO:0051016">
    <property type="term" value="P:barbed-end actin filament capping"/>
    <property type="evidence" value="ECO:0007669"/>
    <property type="project" value="TreeGrafter"/>
</dbReference>
<dbReference type="GO" id="GO:0051015">
    <property type="term" value="F:actin filament binding"/>
    <property type="evidence" value="ECO:0007669"/>
    <property type="project" value="InterPro"/>
</dbReference>
<evidence type="ECO:0000259" key="3">
    <source>
        <dbReference type="Pfam" id="PF13254"/>
    </source>
</evidence>
<dbReference type="GO" id="GO:0051014">
    <property type="term" value="P:actin filament severing"/>
    <property type="evidence" value="ECO:0007669"/>
    <property type="project" value="TreeGrafter"/>
</dbReference>
<feature type="compositionally biased region" description="Basic and acidic residues" evidence="1">
    <location>
        <begin position="112"/>
        <end position="124"/>
    </location>
</feature>
<feature type="compositionally biased region" description="Polar residues" evidence="1">
    <location>
        <begin position="873"/>
        <end position="889"/>
    </location>
</feature>
<evidence type="ECO:0000313" key="6">
    <source>
        <dbReference type="Proteomes" id="UP000054053"/>
    </source>
</evidence>